<dbReference type="OrthoDB" id="5769140at2"/>
<dbReference type="PROSITE" id="PS51257">
    <property type="entry name" value="PROKAR_LIPOPROTEIN"/>
    <property type="match status" value="1"/>
</dbReference>
<dbReference type="RefSeq" id="WP_125060877.1">
    <property type="nucleotide sequence ID" value="NZ_RRCF01000003.1"/>
</dbReference>
<evidence type="ECO:0000313" key="3">
    <source>
        <dbReference type="Proteomes" id="UP000276260"/>
    </source>
</evidence>
<dbReference type="EMBL" id="RRCF01000003">
    <property type="protein sequence ID" value="RRJ20221.1"/>
    <property type="molecule type" value="Genomic_DNA"/>
</dbReference>
<reference evidence="2 3" key="1">
    <citation type="submission" date="2018-11" db="EMBL/GenBank/DDBJ databases">
        <title>Draft genome analysis of Rheinheimera mesophila isolated from an industrial waste site.</title>
        <authorList>
            <person name="Yu Q."/>
            <person name="Qi Y."/>
            <person name="Zhang H."/>
            <person name="Lu Y."/>
            <person name="Pu J."/>
        </authorList>
    </citation>
    <scope>NUCLEOTIDE SEQUENCE [LARGE SCALE GENOMIC DNA]</scope>
    <source>
        <strain evidence="2 3">IITR13</strain>
    </source>
</reference>
<sequence length="134" mass="14854">MNKIFSLNYAATAVVVLVASACQQVQAVAEPAVLTETSAEVRLELQQQIQKAIGGPLVKLADNAYLFESQIWVESAVLRDDKGRPLDGRHMDLANLFILQIEQGQCQLKHNKSGQLFALTKAKCMAEKQRFPEK</sequence>
<protein>
    <submittedName>
        <fullName evidence="2">Uncharacterized protein</fullName>
    </submittedName>
</protein>
<evidence type="ECO:0000256" key="1">
    <source>
        <dbReference type="SAM" id="SignalP"/>
    </source>
</evidence>
<evidence type="ECO:0000313" key="2">
    <source>
        <dbReference type="EMBL" id="RRJ20221.1"/>
    </source>
</evidence>
<keyword evidence="1" id="KW-0732">Signal</keyword>
<dbReference type="Proteomes" id="UP000276260">
    <property type="component" value="Unassembled WGS sequence"/>
</dbReference>
<feature type="chain" id="PRO_5018319187" evidence="1">
    <location>
        <begin position="28"/>
        <end position="134"/>
    </location>
</feature>
<comment type="caution">
    <text evidence="2">The sequence shown here is derived from an EMBL/GenBank/DDBJ whole genome shotgun (WGS) entry which is preliminary data.</text>
</comment>
<dbReference type="AlphaFoldDB" id="A0A3P3QGH8"/>
<name>A0A3P3QGH8_9GAMM</name>
<feature type="signal peptide" evidence="1">
    <location>
        <begin position="1"/>
        <end position="27"/>
    </location>
</feature>
<proteinExistence type="predicted"/>
<gene>
    <name evidence="2" type="ORF">EIK76_11895</name>
</gene>
<keyword evidence="3" id="KW-1185">Reference proteome</keyword>
<accession>A0A3P3QGH8</accession>
<organism evidence="2 3">
    <name type="scientific">Rheinheimera mesophila</name>
    <dbReference type="NCBI Taxonomy" id="1547515"/>
    <lineage>
        <taxon>Bacteria</taxon>
        <taxon>Pseudomonadati</taxon>
        <taxon>Pseudomonadota</taxon>
        <taxon>Gammaproteobacteria</taxon>
        <taxon>Chromatiales</taxon>
        <taxon>Chromatiaceae</taxon>
        <taxon>Rheinheimera</taxon>
    </lineage>
</organism>